<dbReference type="InterPro" id="IPR050796">
    <property type="entry name" value="SCF_F-box_component"/>
</dbReference>
<evidence type="ECO:0000256" key="1">
    <source>
        <dbReference type="SAM" id="MobiDB-lite"/>
    </source>
</evidence>
<reference evidence="3 4" key="1">
    <citation type="submission" date="2019-12" db="EMBL/GenBank/DDBJ databases">
        <authorList>
            <person name="Jiao W.-B."/>
            <person name="Schneeberger K."/>
        </authorList>
    </citation>
    <scope>NUCLEOTIDE SEQUENCE [LARGE SCALE GENOMIC DNA]</scope>
    <source>
        <strain evidence="4">cv. C24</strain>
    </source>
</reference>
<gene>
    <name evidence="3" type="ORF">C24_LOCUS17095</name>
</gene>
<dbReference type="ExpressionAtlas" id="A0A5S9XPR5">
    <property type="expression patterns" value="differential"/>
</dbReference>
<dbReference type="Pfam" id="PF00646">
    <property type="entry name" value="F-box"/>
    <property type="match status" value="1"/>
</dbReference>
<protein>
    <recommendedName>
        <fullName evidence="2">F-box domain-containing protein</fullName>
    </recommendedName>
</protein>
<feature type="compositionally biased region" description="Basic residues" evidence="1">
    <location>
        <begin position="369"/>
        <end position="385"/>
    </location>
</feature>
<dbReference type="InterPro" id="IPR001810">
    <property type="entry name" value="F-box_dom"/>
</dbReference>
<organism evidence="3 4">
    <name type="scientific">Arabidopsis thaliana</name>
    <name type="common">Mouse-ear cress</name>
    <dbReference type="NCBI Taxonomy" id="3702"/>
    <lineage>
        <taxon>Eukaryota</taxon>
        <taxon>Viridiplantae</taxon>
        <taxon>Streptophyta</taxon>
        <taxon>Embryophyta</taxon>
        <taxon>Tracheophyta</taxon>
        <taxon>Spermatophyta</taxon>
        <taxon>Magnoliopsida</taxon>
        <taxon>eudicotyledons</taxon>
        <taxon>Gunneridae</taxon>
        <taxon>Pentapetalae</taxon>
        <taxon>rosids</taxon>
        <taxon>malvids</taxon>
        <taxon>Brassicales</taxon>
        <taxon>Brassicaceae</taxon>
        <taxon>Camelineae</taxon>
        <taxon>Arabidopsis</taxon>
    </lineage>
</organism>
<dbReference type="SUPFAM" id="SSF81383">
    <property type="entry name" value="F-box domain"/>
    <property type="match status" value="1"/>
</dbReference>
<dbReference type="Gene3D" id="1.20.1280.50">
    <property type="match status" value="1"/>
</dbReference>
<dbReference type="PANTHER" id="PTHR31672:SF13">
    <property type="entry name" value="F-BOX PROTEIN CPR30-LIKE"/>
    <property type="match status" value="1"/>
</dbReference>
<dbReference type="SMR" id="A0A5S9XPR5"/>
<dbReference type="Pfam" id="PF07734">
    <property type="entry name" value="FBA_1"/>
    <property type="match status" value="1"/>
</dbReference>
<dbReference type="RefSeq" id="NP_567289.1">
    <property type="nucleotide sequence ID" value="NM_116747.1"/>
</dbReference>
<dbReference type="InterPro" id="IPR006527">
    <property type="entry name" value="F-box-assoc_dom_typ1"/>
</dbReference>
<dbReference type="InterPro" id="IPR017451">
    <property type="entry name" value="F-box-assoc_interact_dom"/>
</dbReference>
<dbReference type="InterPro" id="IPR036047">
    <property type="entry name" value="F-box-like_dom_sf"/>
</dbReference>
<dbReference type="PANTHER" id="PTHR31672">
    <property type="entry name" value="BNACNNG10540D PROTEIN"/>
    <property type="match status" value="1"/>
</dbReference>
<dbReference type="Proteomes" id="UP000434276">
    <property type="component" value="Unassembled WGS sequence"/>
</dbReference>
<sequence length="391" mass="45839">MTMMFDLTQDLVKEILSRVPITSLGAVRSTCKGWNALSKDRILCKAKPKQQFHQGFMLSDYRLRSMRFNISGTFKENGEEFVNLSVKEIGNFLNKVEISHMYYCGGILLCVTTDTRLVIWNPYLGQIRWIQLKTETMYSTFCLRYDNNKNHKILRFLDNKQGSYEIYDLKSYSWRAFDVIPKWDIDDDGQSASVKGNTYFRTIDETPNLLICFDFTAERFGKLLDPPFQHGWMSLSWVREEKLVALYQHLDTSMIEIWITTKIEPNALSWTSFLKCYIEQLIALDFWFDIDYNNFFIDEEKKLAVVIDKVESEDCKRSNSHINSYIIGDDGYLKKMNSLGNTARSYTAIMLSSCYVSSLVQIDDPIARRRRRERNSKRKEKKRKGTTNNKV</sequence>
<dbReference type="CDD" id="cd22157">
    <property type="entry name" value="F-box_AtFBW1-like"/>
    <property type="match status" value="1"/>
</dbReference>
<dbReference type="KEGG" id="ath:AT4G05080"/>
<dbReference type="AlphaFoldDB" id="A0A5S9XPR5"/>
<evidence type="ECO:0000313" key="4">
    <source>
        <dbReference type="Proteomes" id="UP000434276"/>
    </source>
</evidence>
<feature type="region of interest" description="Disordered" evidence="1">
    <location>
        <begin position="369"/>
        <end position="391"/>
    </location>
</feature>
<dbReference type="OrthoDB" id="1867629at2759"/>
<proteinExistence type="predicted"/>
<dbReference type="NCBIfam" id="TIGR01640">
    <property type="entry name" value="F_box_assoc_1"/>
    <property type="match status" value="1"/>
</dbReference>
<dbReference type="OMA" id="MIEIWIT"/>
<feature type="domain" description="F-box" evidence="2">
    <location>
        <begin position="7"/>
        <end position="47"/>
    </location>
</feature>
<evidence type="ECO:0000259" key="2">
    <source>
        <dbReference type="SMART" id="SM00256"/>
    </source>
</evidence>
<accession>A0A5S9XPR5</accession>
<dbReference type="SMART" id="SM00256">
    <property type="entry name" value="FBOX"/>
    <property type="match status" value="1"/>
</dbReference>
<name>A0A5S9XPR5_ARATH</name>
<dbReference type="EMBL" id="CACSHJ010000095">
    <property type="protein sequence ID" value="CAA0393622.1"/>
    <property type="molecule type" value="Genomic_DNA"/>
</dbReference>
<evidence type="ECO:0000313" key="3">
    <source>
        <dbReference type="EMBL" id="CAA0393622.1"/>
    </source>
</evidence>